<dbReference type="InterPro" id="IPR001828">
    <property type="entry name" value="ANF_lig-bd_rcpt"/>
</dbReference>
<dbReference type="SUPFAM" id="SSF54810">
    <property type="entry name" value="GMP synthetase C-terminal dimerisation domain"/>
    <property type="match status" value="2"/>
</dbReference>
<evidence type="ECO:0000256" key="13">
    <source>
        <dbReference type="ARBA" id="ARBA00022692"/>
    </source>
</evidence>
<sequence>MKMPIIASKFTSLPLEPPIQRQFELLRCAEFRNELSSSIIITEAHSPDVKILHLCCCYFPSSFPLSDQRKTSTVRTNALNSYWTRSYLVTRKRPPNFLFLFYNNLTRSDSATVPPPSFVIFYSGFSDFLVCICQYCLLIISKCGVKHSCTWDTEARGRARSSTRHFSMALCNGDSKLEISSAEQNGSCEGAVAILDAGAQYGKVIDRRVRELSVRSEILPLETPAFALREQGYRAIIISGGPASVYAEDAPWFDPAIFTIGKPVLGICYGMQMMNKVFGGTVHKKSVREDGVFSIGLDNTCSLFRGLQKEELVLLTHGDSVDKVADGFKVVAQSGNIIAGIANEQKKLYGTQFHPEVDLTERGVEMLRNFLFEIAGCTSNFTVQNRQQTCINEIREKVDKSKVLVLLSGGVDSTVCTALLNKALNQDQVIAVHIDNGFMRKRESQSVEEALTKLGIKLKVVNAAHTFYNGTTTLPISDEDRTPRKRISKTLNMTTNPEEKRKIIGDTFVKVANEVIGEMNLKPEEVLLAQGTLRPDLIESASHLASGKAEVIKTHHNDTELIRKLRDEGKVIEPLKDFHKDEVRALGRELGLPEEIVSRHPFPGPGLSIRVICAEEPYVCKDFAETNNILKIITDFSASVKKPHTLLQRVKSCISDEEEEKLMQITSLHSLNAFLLPIKTVGVQGDCRSYSYVCGITSKESPHWESLMFLARLIPRICHSINRVVYVFGSHVKEPPTDITPTFLTTGVLSTLRQADFVAHSILRESGFSGKISQMPVILTPLHFDRDPLQKQPSCRRSVVVRTFITSDFMTGIAAMPGNHIPEEVVLKMVNEIKKIPGISRVMSVSAESTCKLKAKFNLSGYKNVDKKKVVIGGMFPVHRRIASTDGNTSRVPVSSGCEGFNFRTFRWTQTMLFAINEINKKDDLLPNTDLGYVIYDSCFTISKAVEGTLTYLTGQDEAVPNYRCGTGAPLAALVGAGGSDLSIATARILGLYHFPQVSYCSSCSALESKFQFPTFLRTIPNDKHQSTAMAQLVLHFGWTWVGTIAADDDYGKYGIKDFKEQVEEAGVCISFSETLPKVSSPQDIQRIVDTVVESTAKIIVVFSSDVDLSPLILELLRHNVTNRTWVASEAWVTSALINRPGVSSVLAGTLGFGVKRADIPDLRRHLLDLDPYSDLLTEEFWETMFNCTLDYGRAQRQAKQRAEEVNGTLSRAVRGAPEGLCTGRESVAQLTNTYADVSQLRITYSVYKAVYAVAHALHNLEHCVNGQGPFTGKSCADITNFEPWQLMYYLKNVRFRVPNTGEEIYFDEGDVEGFYEIINWQVNSQGEVSYVGVGHYNGSAASGDRMTITNDSIVWNNEVLEPPRSVCSENCQPGTRKGIRQGEPVCCFDCIPCADGEISNKMNARECILCSGDYWSNDAHDACVPKIIEFLAFGEPLGITLIVISAFGALVTIAVGVVFVVHIGTPLAKANDALLSFSLLFSLVVTFLCSIVFLGEPQNWSCMTSQVALALGFALCLASIMGKSAVLMLRAQALKAARARAKASAKAAKAAAEAAANSGSPDAVACTVWLIVLPPYPVKNTSAQNIKIILECDEGSVVFICCIFAYDILLALLAFIFAFIARKLEDNFSEAKCVTFGMLVFFIVWISFVPAYLSTRGKFMVAVQIFAILASSFGLLTCIFLPKCYVLLVKPERNTEEMMRPRAKPRDGTLTGTSASLATVATEVNSTTASTAIDD</sequence>
<dbReference type="GO" id="GO:0004984">
    <property type="term" value="F:olfactory receptor activity"/>
    <property type="evidence" value="ECO:0007669"/>
    <property type="project" value="TreeGrafter"/>
</dbReference>
<dbReference type="CDD" id="cd01997">
    <property type="entry name" value="GMP_synthase_C"/>
    <property type="match status" value="1"/>
</dbReference>
<dbReference type="FunFam" id="3.40.50.2300:FF:000016">
    <property type="entry name" value="Taste 1 receptor member 2"/>
    <property type="match status" value="1"/>
</dbReference>
<dbReference type="InterPro" id="IPR038550">
    <property type="entry name" value="GPCR_3_9-Cys_sf"/>
</dbReference>
<keyword evidence="11" id="KW-0597">Phosphoprotein</keyword>
<dbReference type="PROSITE" id="PS50259">
    <property type="entry name" value="G_PROTEIN_RECEP_F3_4"/>
    <property type="match status" value="1"/>
</dbReference>
<evidence type="ECO:0000256" key="4">
    <source>
        <dbReference type="ARBA" id="ARBA00005153"/>
    </source>
</evidence>
<gene>
    <name evidence="35" type="ORF">F2P81_017365</name>
</gene>
<dbReference type="Gene3D" id="3.40.50.880">
    <property type="match status" value="1"/>
</dbReference>
<dbReference type="Gene3D" id="3.40.50.2300">
    <property type="match status" value="2"/>
</dbReference>
<dbReference type="CDD" id="cd06364">
    <property type="entry name" value="PBP1_CaSR"/>
    <property type="match status" value="1"/>
</dbReference>
<dbReference type="PANTHER" id="PTHR24061:SF1">
    <property type="entry name" value="VOMERONASAL 2, RECEPTOR 2-RELATED"/>
    <property type="match status" value="1"/>
</dbReference>
<dbReference type="EMBL" id="VEVO01000015">
    <property type="protein sequence ID" value="KAF0030634.1"/>
    <property type="molecule type" value="Genomic_DNA"/>
</dbReference>
<evidence type="ECO:0000259" key="33">
    <source>
        <dbReference type="PROSITE" id="PS50259"/>
    </source>
</evidence>
<evidence type="ECO:0000256" key="31">
    <source>
        <dbReference type="PROSITE-ProRule" id="PRU00886"/>
    </source>
</evidence>
<dbReference type="Proteomes" id="UP000438429">
    <property type="component" value="Unassembled WGS sequence"/>
</dbReference>
<dbReference type="PRINTS" id="PR01535">
    <property type="entry name" value="VOMERONASL2R"/>
</dbReference>
<evidence type="ECO:0000256" key="16">
    <source>
        <dbReference type="ARBA" id="ARBA00022749"/>
    </source>
</evidence>
<keyword evidence="15 31" id="KW-0547">Nucleotide-binding</keyword>
<feature type="domain" description="GMPS ATP-PPase" evidence="34">
    <location>
        <begin position="381"/>
        <end position="599"/>
    </location>
</feature>
<dbReference type="FunFam" id="3.30.300.10:FF:000009">
    <property type="entry name" value="GMP synthase [glutamine-hydrolyzing]"/>
    <property type="match status" value="1"/>
</dbReference>
<evidence type="ECO:0000256" key="18">
    <source>
        <dbReference type="ARBA" id="ARBA00022840"/>
    </source>
</evidence>
<keyword evidence="21" id="KW-0007">Acetylation</keyword>
<dbReference type="GO" id="GO:0005524">
    <property type="term" value="F:ATP binding"/>
    <property type="evidence" value="ECO:0007669"/>
    <property type="project" value="UniProtKB-UniRule"/>
</dbReference>
<keyword evidence="22" id="KW-0297">G-protein coupled receptor</keyword>
<feature type="transmembrane region" description="Helical" evidence="32">
    <location>
        <begin position="1508"/>
        <end position="1530"/>
    </location>
</feature>
<feature type="transmembrane region" description="Helical" evidence="32">
    <location>
        <begin position="1598"/>
        <end position="1622"/>
    </location>
</feature>
<evidence type="ECO:0000256" key="2">
    <source>
        <dbReference type="ARBA" id="ARBA00004514"/>
    </source>
</evidence>
<evidence type="ECO:0000256" key="28">
    <source>
        <dbReference type="ARBA" id="ARBA00031356"/>
    </source>
</evidence>
<dbReference type="PANTHER" id="PTHR24061">
    <property type="entry name" value="CALCIUM-SENSING RECEPTOR-RELATED"/>
    <property type="match status" value="1"/>
</dbReference>
<keyword evidence="25" id="KW-0325">Glycoprotein</keyword>
<feature type="transmembrane region" description="Helical" evidence="32">
    <location>
        <begin position="1634"/>
        <end position="1654"/>
    </location>
</feature>
<protein>
    <recommendedName>
        <fullName evidence="8">GMP synthase [glutamine-hydrolyzing]</fullName>
        <ecNumber evidence="7">6.3.5.2</ecNumber>
    </recommendedName>
    <alternativeName>
        <fullName evidence="27">GMP synthetase</fullName>
    </alternativeName>
    <alternativeName>
        <fullName evidence="28">Glutamine amidotransferase</fullName>
    </alternativeName>
</protein>
<evidence type="ECO:0000256" key="5">
    <source>
        <dbReference type="ARBA" id="ARBA00007242"/>
    </source>
</evidence>
<accession>A0A6A4SI43</accession>
<evidence type="ECO:0000256" key="23">
    <source>
        <dbReference type="ARBA" id="ARBA00023136"/>
    </source>
</evidence>
<comment type="function">
    <text evidence="29">Catalyzes the conversion of xanthine monophosphate (XMP) to GMP in the presence of glutamine and ATP through an adenyl-XMP intermediate.</text>
</comment>
<keyword evidence="16 31" id="KW-0332">GMP biosynthesis</keyword>
<dbReference type="InterPro" id="IPR017926">
    <property type="entry name" value="GATASE"/>
</dbReference>
<evidence type="ECO:0000256" key="25">
    <source>
        <dbReference type="ARBA" id="ARBA00023180"/>
    </source>
</evidence>
<evidence type="ECO:0000256" key="12">
    <source>
        <dbReference type="ARBA" id="ARBA00022598"/>
    </source>
</evidence>
<dbReference type="SUPFAM" id="SSF53822">
    <property type="entry name" value="Periplasmic binding protein-like I"/>
    <property type="match status" value="1"/>
</dbReference>
<dbReference type="InterPro" id="IPR029062">
    <property type="entry name" value="Class_I_gatase-like"/>
</dbReference>
<evidence type="ECO:0000256" key="19">
    <source>
        <dbReference type="ARBA" id="ARBA00022962"/>
    </source>
</evidence>
<feature type="transmembrane region" description="Helical" evidence="32">
    <location>
        <begin position="1438"/>
        <end position="1462"/>
    </location>
</feature>
<dbReference type="InterPro" id="IPR011500">
    <property type="entry name" value="GPCR_3_9-Cys_dom"/>
</dbReference>
<evidence type="ECO:0000256" key="20">
    <source>
        <dbReference type="ARBA" id="ARBA00022989"/>
    </source>
</evidence>
<evidence type="ECO:0000313" key="36">
    <source>
        <dbReference type="Proteomes" id="UP000438429"/>
    </source>
</evidence>
<dbReference type="Pfam" id="PF00003">
    <property type="entry name" value="7tm_3"/>
    <property type="match status" value="1"/>
</dbReference>
<dbReference type="Gene3D" id="3.30.300.10">
    <property type="match status" value="2"/>
</dbReference>
<dbReference type="PRINTS" id="PR00248">
    <property type="entry name" value="GPCRMGR"/>
</dbReference>
<feature type="domain" description="G-protein coupled receptors family 3 profile" evidence="33">
    <location>
        <begin position="1438"/>
        <end position="1704"/>
    </location>
</feature>
<keyword evidence="23 32" id="KW-0472">Membrane</keyword>
<dbReference type="EC" id="6.3.5.2" evidence="7"/>
<reference evidence="35 36" key="1">
    <citation type="submission" date="2019-06" db="EMBL/GenBank/DDBJ databases">
        <title>Draft genomes of female and male turbot (Scophthalmus maximus).</title>
        <authorList>
            <person name="Xu H."/>
            <person name="Xu X.-W."/>
            <person name="Shao C."/>
            <person name="Chen S."/>
        </authorList>
    </citation>
    <scope>NUCLEOTIDE SEQUENCE [LARGE SCALE GENOMIC DNA]</scope>
    <source>
        <strain evidence="35">Ysfricsl-2016a</strain>
        <tissue evidence="35">Blood</tissue>
    </source>
</reference>
<evidence type="ECO:0000256" key="3">
    <source>
        <dbReference type="ARBA" id="ARBA00004651"/>
    </source>
</evidence>
<dbReference type="Gene3D" id="3.40.50.620">
    <property type="entry name" value="HUPs"/>
    <property type="match status" value="1"/>
</dbReference>
<dbReference type="InterPro" id="IPR017978">
    <property type="entry name" value="GPCR_3_C"/>
</dbReference>
<evidence type="ECO:0000256" key="21">
    <source>
        <dbReference type="ARBA" id="ARBA00022990"/>
    </source>
</evidence>
<evidence type="ECO:0000256" key="27">
    <source>
        <dbReference type="ARBA" id="ARBA00030464"/>
    </source>
</evidence>
<comment type="similarity">
    <text evidence="5">Belongs to the G-protein coupled receptor 3 family.</text>
</comment>
<dbReference type="InterPro" id="IPR000337">
    <property type="entry name" value="GPCR_3"/>
</dbReference>
<evidence type="ECO:0000256" key="6">
    <source>
        <dbReference type="ARBA" id="ARBA00011738"/>
    </source>
</evidence>
<dbReference type="InterPro" id="IPR025777">
    <property type="entry name" value="GMPS_ATP_PPase_dom"/>
</dbReference>
<keyword evidence="13 32" id="KW-0812">Transmembrane</keyword>
<comment type="subcellular location">
    <subcellularLocation>
        <location evidence="3">Cell membrane</location>
        <topology evidence="3">Multi-pass membrane protein</topology>
    </subcellularLocation>
    <subcellularLocation>
        <location evidence="2">Cytoplasm</location>
        <location evidence="2">Cytosol</location>
    </subcellularLocation>
</comment>
<dbReference type="GO" id="GO:0003921">
    <property type="term" value="F:GMP synthase activity"/>
    <property type="evidence" value="ECO:0007669"/>
    <property type="project" value="InterPro"/>
</dbReference>
<keyword evidence="9" id="KW-1003">Cell membrane</keyword>
<dbReference type="NCBIfam" id="NF000848">
    <property type="entry name" value="PRK00074.1"/>
    <property type="match status" value="1"/>
</dbReference>
<dbReference type="FunFam" id="3.40.50.880:FF:000013">
    <property type="entry name" value="GMP synthase [glutamine-hydrolyzing]"/>
    <property type="match status" value="1"/>
</dbReference>
<evidence type="ECO:0000256" key="26">
    <source>
        <dbReference type="ARBA" id="ARBA00023224"/>
    </source>
</evidence>
<dbReference type="SUPFAM" id="SSF52317">
    <property type="entry name" value="Class I glutamine amidotransferase-like"/>
    <property type="match status" value="1"/>
</dbReference>
<keyword evidence="17 31" id="KW-0658">Purine biosynthesis</keyword>
<dbReference type="Pfam" id="PF00117">
    <property type="entry name" value="GATase"/>
    <property type="match status" value="1"/>
</dbReference>
<evidence type="ECO:0000256" key="32">
    <source>
        <dbReference type="SAM" id="Phobius"/>
    </source>
</evidence>
<name>A0A6A4SI43_SCOMX</name>
<evidence type="ECO:0000256" key="14">
    <source>
        <dbReference type="ARBA" id="ARBA00022729"/>
    </source>
</evidence>
<keyword evidence="24" id="KW-0675">Receptor</keyword>
<dbReference type="NCBIfam" id="TIGR00888">
    <property type="entry name" value="guaA_Nterm"/>
    <property type="match status" value="1"/>
</dbReference>
<dbReference type="InterPro" id="IPR004073">
    <property type="entry name" value="GPCR_3_vmron_rcpt_2"/>
</dbReference>
<dbReference type="PROSITE" id="PS51273">
    <property type="entry name" value="GATASE_TYPE_1"/>
    <property type="match status" value="1"/>
</dbReference>
<evidence type="ECO:0000256" key="30">
    <source>
        <dbReference type="ARBA" id="ARBA00051135"/>
    </source>
</evidence>
<keyword evidence="20 32" id="KW-1133">Transmembrane helix</keyword>
<feature type="transmembrane region" description="Helical" evidence="32">
    <location>
        <begin position="1474"/>
        <end position="1496"/>
    </location>
</feature>
<evidence type="ECO:0000256" key="8">
    <source>
        <dbReference type="ARBA" id="ARBA00021562"/>
    </source>
</evidence>
<dbReference type="Pfam" id="PF07562">
    <property type="entry name" value="NCD3G"/>
    <property type="match status" value="1"/>
</dbReference>
<dbReference type="SUPFAM" id="SSF52402">
    <property type="entry name" value="Adenine nucleotide alpha hydrolases-like"/>
    <property type="match status" value="1"/>
</dbReference>
<keyword evidence="18 31" id="KW-0067">ATP-binding</keyword>
<dbReference type="FunFam" id="2.10.50.30:FF:000002">
    <property type="entry name" value="Vomeronasal 2 receptor, h1"/>
    <property type="match status" value="1"/>
</dbReference>
<evidence type="ECO:0000256" key="11">
    <source>
        <dbReference type="ARBA" id="ARBA00022553"/>
    </source>
</evidence>
<evidence type="ECO:0000256" key="7">
    <source>
        <dbReference type="ARBA" id="ARBA00012746"/>
    </source>
</evidence>
<proteinExistence type="inferred from homology"/>
<comment type="catalytic activity">
    <reaction evidence="30">
        <text>XMP + L-glutamine + ATP + H2O = GMP + L-glutamate + AMP + diphosphate + 2 H(+)</text>
        <dbReference type="Rhea" id="RHEA:11680"/>
        <dbReference type="ChEBI" id="CHEBI:15377"/>
        <dbReference type="ChEBI" id="CHEBI:15378"/>
        <dbReference type="ChEBI" id="CHEBI:29985"/>
        <dbReference type="ChEBI" id="CHEBI:30616"/>
        <dbReference type="ChEBI" id="CHEBI:33019"/>
        <dbReference type="ChEBI" id="CHEBI:57464"/>
        <dbReference type="ChEBI" id="CHEBI:58115"/>
        <dbReference type="ChEBI" id="CHEBI:58359"/>
        <dbReference type="ChEBI" id="CHEBI:456215"/>
        <dbReference type="EC" id="6.3.5.2"/>
    </reaction>
    <physiologicalReaction direction="left-to-right" evidence="30">
        <dbReference type="Rhea" id="RHEA:11681"/>
    </physiologicalReaction>
</comment>
<comment type="pathway">
    <text evidence="4">Purine metabolism; GMP biosynthesis; GMP from XMP (L-Gln route): step 1/1.</text>
</comment>
<evidence type="ECO:0000259" key="34">
    <source>
        <dbReference type="PROSITE" id="PS51553"/>
    </source>
</evidence>
<dbReference type="GO" id="GO:0004930">
    <property type="term" value="F:G protein-coupled receptor activity"/>
    <property type="evidence" value="ECO:0007669"/>
    <property type="project" value="UniProtKB-KW"/>
</dbReference>
<dbReference type="InterPro" id="IPR028082">
    <property type="entry name" value="Peripla_BP_I"/>
</dbReference>
<dbReference type="PROSITE" id="PS51553">
    <property type="entry name" value="GMPS_ATP_PPASE"/>
    <property type="match status" value="1"/>
</dbReference>
<dbReference type="FunFam" id="3.30.300.10:FF:000008">
    <property type="entry name" value="GMP synthase [glutamine-hydrolyzing]"/>
    <property type="match status" value="1"/>
</dbReference>
<dbReference type="InterPro" id="IPR000068">
    <property type="entry name" value="GPCR_3_Ca_sens_rcpt-rel"/>
</dbReference>
<evidence type="ECO:0000256" key="24">
    <source>
        <dbReference type="ARBA" id="ARBA00023170"/>
    </source>
</evidence>
<keyword evidence="14" id="KW-0732">Signal</keyword>
<evidence type="ECO:0000256" key="1">
    <source>
        <dbReference type="ARBA" id="ARBA00001946"/>
    </source>
</evidence>
<dbReference type="Pfam" id="PF01094">
    <property type="entry name" value="ANF_receptor"/>
    <property type="match status" value="1"/>
</dbReference>
<evidence type="ECO:0000256" key="29">
    <source>
        <dbReference type="ARBA" id="ARBA00044933"/>
    </source>
</evidence>
<feature type="transmembrane region" description="Helical" evidence="32">
    <location>
        <begin position="1660"/>
        <end position="1682"/>
    </location>
</feature>
<evidence type="ECO:0000256" key="15">
    <source>
        <dbReference type="ARBA" id="ARBA00022741"/>
    </source>
</evidence>
<evidence type="ECO:0000256" key="17">
    <source>
        <dbReference type="ARBA" id="ARBA00022755"/>
    </source>
</evidence>
<dbReference type="Pfam" id="PF06508">
    <property type="entry name" value="QueC"/>
    <property type="match status" value="1"/>
</dbReference>
<comment type="caution">
    <text evidence="35">The sequence shown here is derived from an EMBL/GenBank/DDBJ whole genome shotgun (WGS) entry which is preliminary data.</text>
</comment>
<dbReference type="InterPro" id="IPR001674">
    <property type="entry name" value="GMP_synth_C"/>
</dbReference>
<feature type="binding site" evidence="31">
    <location>
        <begin position="408"/>
        <end position="414"/>
    </location>
    <ligand>
        <name>ATP</name>
        <dbReference type="ChEBI" id="CHEBI:30616"/>
    </ligand>
</feature>
<dbReference type="GO" id="GO:0005886">
    <property type="term" value="C:plasma membrane"/>
    <property type="evidence" value="ECO:0007669"/>
    <property type="project" value="UniProtKB-SubCell"/>
</dbReference>
<dbReference type="InterPro" id="IPR018317">
    <property type="entry name" value="QueC"/>
</dbReference>
<dbReference type="CDD" id="cd01742">
    <property type="entry name" value="GATase1_GMP_Synthase"/>
    <property type="match status" value="1"/>
</dbReference>
<keyword evidence="10" id="KW-0963">Cytoplasm</keyword>
<keyword evidence="12" id="KW-0436">Ligase</keyword>
<evidence type="ECO:0000313" key="35">
    <source>
        <dbReference type="EMBL" id="KAF0030634.1"/>
    </source>
</evidence>
<dbReference type="GO" id="GO:0005829">
    <property type="term" value="C:cytosol"/>
    <property type="evidence" value="ECO:0007669"/>
    <property type="project" value="UniProtKB-SubCell"/>
</dbReference>
<dbReference type="Gene3D" id="2.10.50.30">
    <property type="entry name" value="GPCR, family 3, nine cysteines domain"/>
    <property type="match status" value="1"/>
</dbReference>
<organism evidence="35 36">
    <name type="scientific">Scophthalmus maximus</name>
    <name type="common">Turbot</name>
    <name type="synonym">Psetta maxima</name>
    <dbReference type="NCBI Taxonomy" id="52904"/>
    <lineage>
        <taxon>Eukaryota</taxon>
        <taxon>Metazoa</taxon>
        <taxon>Chordata</taxon>
        <taxon>Craniata</taxon>
        <taxon>Vertebrata</taxon>
        <taxon>Euteleostomi</taxon>
        <taxon>Actinopterygii</taxon>
        <taxon>Neopterygii</taxon>
        <taxon>Teleostei</taxon>
        <taxon>Neoteleostei</taxon>
        <taxon>Acanthomorphata</taxon>
        <taxon>Carangaria</taxon>
        <taxon>Pleuronectiformes</taxon>
        <taxon>Pleuronectoidei</taxon>
        <taxon>Scophthalmidae</taxon>
        <taxon>Scophthalmus</taxon>
    </lineage>
</organism>
<dbReference type="InterPro" id="IPR014729">
    <property type="entry name" value="Rossmann-like_a/b/a_fold"/>
</dbReference>
<comment type="cofactor">
    <cofactor evidence="1">
        <name>Mg(2+)</name>
        <dbReference type="ChEBI" id="CHEBI:18420"/>
    </cofactor>
</comment>
<dbReference type="UniPathway" id="UPA00189">
    <property type="reaction ID" value="UER00296"/>
</dbReference>
<evidence type="ECO:0000256" key="22">
    <source>
        <dbReference type="ARBA" id="ARBA00023040"/>
    </source>
</evidence>
<keyword evidence="19" id="KW-0315">Glutamine amidotransferase</keyword>
<keyword evidence="26" id="KW-0807">Transducer</keyword>
<dbReference type="FunFam" id="3.40.50.620:FF:000044">
    <property type="entry name" value="GMP synthase [glutamine-hydrolyzing]"/>
    <property type="match status" value="1"/>
</dbReference>
<dbReference type="InterPro" id="IPR004739">
    <property type="entry name" value="GMP_synth_GATase"/>
</dbReference>
<evidence type="ECO:0000256" key="10">
    <source>
        <dbReference type="ARBA" id="ARBA00022490"/>
    </source>
</evidence>
<evidence type="ECO:0000256" key="9">
    <source>
        <dbReference type="ARBA" id="ARBA00022475"/>
    </source>
</evidence>
<comment type="subunit">
    <text evidence="6">Homodimer.</text>
</comment>